<dbReference type="RefSeq" id="WP_185087255.1">
    <property type="nucleotide sequence ID" value="NZ_JACHJB010000002.1"/>
</dbReference>
<dbReference type="Pfam" id="PF01152">
    <property type="entry name" value="Bac_globin"/>
    <property type="match status" value="1"/>
</dbReference>
<evidence type="ECO:0000313" key="7">
    <source>
        <dbReference type="Proteomes" id="UP000583800"/>
    </source>
</evidence>
<dbReference type="GO" id="GO:0019825">
    <property type="term" value="F:oxygen binding"/>
    <property type="evidence" value="ECO:0007669"/>
    <property type="project" value="InterPro"/>
</dbReference>
<dbReference type="InterPro" id="IPR001486">
    <property type="entry name" value="Hemoglobin_trunc"/>
</dbReference>
<evidence type="ECO:0000256" key="3">
    <source>
        <dbReference type="ARBA" id="ARBA00022723"/>
    </source>
</evidence>
<dbReference type="AlphaFoldDB" id="A0A7X0EZ19"/>
<evidence type="ECO:0000313" key="6">
    <source>
        <dbReference type="EMBL" id="MBB6349727.1"/>
    </source>
</evidence>
<reference evidence="6 7" key="1">
    <citation type="submission" date="2020-08" db="EMBL/GenBank/DDBJ databases">
        <title>Sequencing the genomes of 1000 actinobacteria strains.</title>
        <authorList>
            <person name="Klenk H.-P."/>
        </authorList>
    </citation>
    <scope>NUCLEOTIDE SEQUENCE [LARGE SCALE GENOMIC DNA]</scope>
    <source>
        <strain evidence="6 7">DSM 45913</strain>
    </source>
</reference>
<dbReference type="Proteomes" id="UP000583800">
    <property type="component" value="Unassembled WGS sequence"/>
</dbReference>
<keyword evidence="7" id="KW-1185">Reference proteome</keyword>
<dbReference type="GO" id="GO:0046872">
    <property type="term" value="F:metal ion binding"/>
    <property type="evidence" value="ECO:0007669"/>
    <property type="project" value="UniProtKB-KW"/>
</dbReference>
<evidence type="ECO:0000256" key="1">
    <source>
        <dbReference type="ARBA" id="ARBA00022448"/>
    </source>
</evidence>
<gene>
    <name evidence="6" type="ORF">FHU36_006272</name>
</gene>
<dbReference type="CDD" id="cd14775">
    <property type="entry name" value="TrHb2_O-like"/>
    <property type="match status" value="1"/>
</dbReference>
<keyword evidence="2 5" id="KW-0349">Heme</keyword>
<dbReference type="SUPFAM" id="SSF46458">
    <property type="entry name" value="Globin-like"/>
    <property type="match status" value="1"/>
</dbReference>
<keyword evidence="4 5" id="KW-0408">Iron</keyword>
<accession>A0A7X0EZ19</accession>
<comment type="caution">
    <text evidence="6">The sequence shown here is derived from an EMBL/GenBank/DDBJ whole genome shotgun (WGS) entry which is preliminary data.</text>
</comment>
<dbReference type="GO" id="GO:0020037">
    <property type="term" value="F:heme binding"/>
    <property type="evidence" value="ECO:0007669"/>
    <property type="project" value="InterPro"/>
</dbReference>
<dbReference type="InterPro" id="IPR009050">
    <property type="entry name" value="Globin-like_sf"/>
</dbReference>
<name>A0A7X0EZ19_9ACTN</name>
<evidence type="ECO:0000256" key="2">
    <source>
        <dbReference type="ARBA" id="ARBA00022617"/>
    </source>
</evidence>
<feature type="binding site" description="distal binding residue" evidence="5">
    <location>
        <position position="45"/>
    </location>
    <ligand>
        <name>heme</name>
        <dbReference type="ChEBI" id="CHEBI:30413"/>
    </ligand>
    <ligandPart>
        <name>Fe</name>
        <dbReference type="ChEBI" id="CHEBI:18248"/>
    </ligandPart>
</feature>
<dbReference type="InterPro" id="IPR012292">
    <property type="entry name" value="Globin/Proto"/>
</dbReference>
<keyword evidence="1" id="KW-0813">Transport</keyword>
<evidence type="ECO:0000256" key="5">
    <source>
        <dbReference type="PIRSR" id="PIRSR601486-1"/>
    </source>
</evidence>
<organism evidence="6 7">
    <name type="scientific">Nonomuraea muscovyensis</name>
    <dbReference type="NCBI Taxonomy" id="1124761"/>
    <lineage>
        <taxon>Bacteria</taxon>
        <taxon>Bacillati</taxon>
        <taxon>Actinomycetota</taxon>
        <taxon>Actinomycetes</taxon>
        <taxon>Streptosporangiales</taxon>
        <taxon>Streptosporangiaceae</taxon>
        <taxon>Nonomuraea</taxon>
    </lineage>
</organism>
<keyword evidence="3 5" id="KW-0479">Metal-binding</keyword>
<dbReference type="EMBL" id="JACHJB010000002">
    <property type="protein sequence ID" value="MBB6349727.1"/>
    <property type="molecule type" value="Genomic_DNA"/>
</dbReference>
<proteinExistence type="predicted"/>
<protein>
    <submittedName>
        <fullName evidence="6">Hemoglobin</fullName>
    </submittedName>
</protein>
<evidence type="ECO:0000256" key="4">
    <source>
        <dbReference type="ARBA" id="ARBA00023004"/>
    </source>
</evidence>
<sequence length="150" mass="17359">MTSLYAHAGGDEALHRLEEILYTKVLEDPLLGQLFTERRATHVDHLTWFTAESFGGPDRFTREVGFDHVIRVHRHLDITDEQRERFVELYMESLDEAGLPGDEPFREAVREHLEFGSRVAQQNSRAATDGELHPLRDVPMWTWKGGDEMD</sequence>
<dbReference type="Gene3D" id="1.10.490.10">
    <property type="entry name" value="Globins"/>
    <property type="match status" value="1"/>
</dbReference>